<dbReference type="GO" id="GO:0000160">
    <property type="term" value="P:phosphorelay signal transduction system"/>
    <property type="evidence" value="ECO:0007669"/>
    <property type="project" value="UniProtKB-KW"/>
</dbReference>
<dbReference type="CDD" id="cd16917">
    <property type="entry name" value="HATPase_UhpB-NarQ-NarX-like"/>
    <property type="match status" value="1"/>
</dbReference>
<reference evidence="5 6" key="1">
    <citation type="submission" date="2019-04" db="EMBL/GenBank/DDBJ databases">
        <authorList>
            <person name="Van Vliet M D."/>
        </authorList>
    </citation>
    <scope>NUCLEOTIDE SEQUENCE [LARGE SCALE GENOMIC DNA]</scope>
    <source>
        <strain evidence="5 6">F1</strain>
    </source>
</reference>
<proteinExistence type="predicted"/>
<dbReference type="PANTHER" id="PTHR24421">
    <property type="entry name" value="NITRATE/NITRITE SENSOR PROTEIN NARX-RELATED"/>
    <property type="match status" value="1"/>
</dbReference>
<organism evidence="5 6">
    <name type="scientific">Pontiella desulfatans</name>
    <dbReference type="NCBI Taxonomy" id="2750659"/>
    <lineage>
        <taxon>Bacteria</taxon>
        <taxon>Pseudomonadati</taxon>
        <taxon>Kiritimatiellota</taxon>
        <taxon>Kiritimatiellia</taxon>
        <taxon>Kiritimatiellales</taxon>
        <taxon>Pontiellaceae</taxon>
        <taxon>Pontiella</taxon>
    </lineage>
</organism>
<dbReference type="EMBL" id="CAAHFG010000001">
    <property type="protein sequence ID" value="VGO13181.1"/>
    <property type="molecule type" value="Genomic_DNA"/>
</dbReference>
<dbReference type="GO" id="GO:0016301">
    <property type="term" value="F:kinase activity"/>
    <property type="evidence" value="ECO:0007669"/>
    <property type="project" value="UniProtKB-KW"/>
</dbReference>
<keyword evidence="6" id="KW-1185">Reference proteome</keyword>
<keyword evidence="4" id="KW-0812">Transmembrane</keyword>
<name>A0A6C2U0R4_PONDE</name>
<dbReference type="Proteomes" id="UP000366872">
    <property type="component" value="Unassembled WGS sequence"/>
</dbReference>
<evidence type="ECO:0000256" key="3">
    <source>
        <dbReference type="ARBA" id="ARBA00023012"/>
    </source>
</evidence>
<dbReference type="Gene3D" id="6.10.250.2870">
    <property type="match status" value="1"/>
</dbReference>
<evidence type="ECO:0000313" key="5">
    <source>
        <dbReference type="EMBL" id="VGO13181.1"/>
    </source>
</evidence>
<dbReference type="AlphaFoldDB" id="A0A6C2U0R4"/>
<accession>A0A6C2U0R4</accession>
<keyword evidence="4" id="KW-1133">Transmembrane helix</keyword>
<evidence type="ECO:0000256" key="4">
    <source>
        <dbReference type="SAM" id="Phobius"/>
    </source>
</evidence>
<keyword evidence="4" id="KW-0472">Membrane</keyword>
<evidence type="ECO:0000256" key="2">
    <source>
        <dbReference type="ARBA" id="ARBA00022777"/>
    </source>
</evidence>
<keyword evidence="1" id="KW-0808">Transferase</keyword>
<dbReference type="InterPro" id="IPR036890">
    <property type="entry name" value="HATPase_C_sf"/>
</dbReference>
<dbReference type="Gene3D" id="2.60.120.260">
    <property type="entry name" value="Galactose-binding domain-like"/>
    <property type="match status" value="2"/>
</dbReference>
<keyword evidence="2 5" id="KW-0418">Kinase</keyword>
<protein>
    <submittedName>
        <fullName evidence="5">Sensor histidine kinase LiaS</fullName>
    </submittedName>
</protein>
<dbReference type="SUPFAM" id="SSF55874">
    <property type="entry name" value="ATPase domain of HSP90 chaperone/DNA topoisomerase II/histidine kinase"/>
    <property type="match status" value="1"/>
</dbReference>
<gene>
    <name evidence="5" type="primary">liaS_10</name>
    <name evidence="5" type="ORF">PDESU_01735</name>
</gene>
<evidence type="ECO:0000313" key="6">
    <source>
        <dbReference type="Proteomes" id="UP000366872"/>
    </source>
</evidence>
<dbReference type="InterPro" id="IPR050482">
    <property type="entry name" value="Sensor_HK_TwoCompSys"/>
</dbReference>
<sequence length="653" mass="72818">MRILLTISLIAAVIPLLFAAEISQPLENLSLSQLEVLRDEVAEELSDLASYSMRSGIGTAGHRSTYHPDPHHTEWIRVTLESETLIDQIILTPIIRRDPKLGLHGDGFPVDFRILAGTADHPEAVEIASFTEKDCLLPRIAPLRIDFEAIKASWVKLEATKLSSRDWDNQYILQLSEIMVFSGPENVALHCPVEVFSSTGHNNPSRAKTTLVDGQVPYLMDAAGGDKSIAFMSHVDGIKDPSLTIDLGQSRNINRIHFHTAELSDTIPQSAKPGVGISSHIQIEGAENSDFSDAVVLMEYKREHVFDAGPIIMRRFPETRCRYFRMNIIEPYVDGIHSTFGCAEIELFSNGRNVAKGKTAAINYTFSLPNRTLSAITDGRNLYGEILPIRDWMEQLARRHDLESALPRIYEEIENRYIAQRKNLQLVSWLAVLLAGGIGFTILISRNLQMRQIVRLKTRFAADLHDELGANLHAIGLLGDIAKDAIHSPDILVKAVDKIRALTERSGEAARHCAEMQEAEIFGKLPDDMQRTANRIMTDIDFNLSIEGEEILEKLPPRTKADLFLFYKESLVNISRHSGADKVDVHLYTEHKKIILVISDNGQGLSGDVPSSLKRRARLLGGQVSSGTSETGGASIILTFRPGKFKFRRTDKR</sequence>
<evidence type="ECO:0000256" key="1">
    <source>
        <dbReference type="ARBA" id="ARBA00022679"/>
    </source>
</evidence>
<keyword evidence="3" id="KW-0902">Two-component regulatory system</keyword>
<dbReference type="RefSeq" id="WP_136078778.1">
    <property type="nucleotide sequence ID" value="NZ_CAAHFG010000001.1"/>
</dbReference>
<feature type="transmembrane region" description="Helical" evidence="4">
    <location>
        <begin position="426"/>
        <end position="445"/>
    </location>
</feature>